<name>A0A4P8R0L4_METMZ</name>
<dbReference type="InterPro" id="IPR024163">
    <property type="entry name" value="Aerotolerance_reg_N"/>
</dbReference>
<feature type="transmembrane region" description="Helical" evidence="1">
    <location>
        <begin position="61"/>
        <end position="81"/>
    </location>
</feature>
<feature type="domain" description="Aerotolerance regulator N-terminal" evidence="2">
    <location>
        <begin position="1"/>
        <end position="79"/>
    </location>
</feature>
<evidence type="ECO:0000313" key="3">
    <source>
        <dbReference type="EMBL" id="QCR17662.1"/>
    </source>
</evidence>
<dbReference type="EMBL" id="CP029709">
    <property type="protein sequence ID" value="QCR17662.1"/>
    <property type="molecule type" value="Genomic_DNA"/>
</dbReference>
<evidence type="ECO:0000313" key="4">
    <source>
        <dbReference type="Proteomes" id="UP000300067"/>
    </source>
</evidence>
<accession>A0A4P8R0L4</accession>
<sequence length="83" mass="9428">MDFEFSQGLAALAGIIPLTIIYLLRPRPKNIILPSLMFVRRISQNLLDSRRTLSKRITDPLFYLQLLALIFLSMAIAGPLIED</sequence>
<dbReference type="NCBIfam" id="TIGR02226">
    <property type="entry name" value="two_anch"/>
    <property type="match status" value="1"/>
</dbReference>
<feature type="non-terminal residue" evidence="3">
    <location>
        <position position="83"/>
    </location>
</feature>
<evidence type="ECO:0000256" key="1">
    <source>
        <dbReference type="SAM" id="Phobius"/>
    </source>
</evidence>
<reference evidence="3 4" key="1">
    <citation type="submission" date="2018-05" db="EMBL/GenBank/DDBJ databases">
        <title>Methanosarcina gilichinskyana sp. nov., a novel methanogenic archaeon isolated from Holocene permafrost, North East Russia.</title>
        <authorList>
            <person name="Oshurkova V."/>
            <person name="Meer M."/>
            <person name="Bochkareva O."/>
            <person name="Shcherbakova V."/>
        </authorList>
    </citation>
    <scope>NUCLEOTIDE SEQUENCE [LARGE SCALE GENOMIC DNA]</scope>
    <source>
        <strain evidence="3 4">JL01</strain>
    </source>
</reference>
<dbReference type="Proteomes" id="UP000300067">
    <property type="component" value="Chromosome"/>
</dbReference>
<feature type="transmembrane region" description="Helical" evidence="1">
    <location>
        <begin position="6"/>
        <end position="24"/>
    </location>
</feature>
<dbReference type="RefSeq" id="WP_175413326.1">
    <property type="nucleotide sequence ID" value="NZ_CP029709.1"/>
</dbReference>
<proteinExistence type="predicted"/>
<protein>
    <recommendedName>
        <fullName evidence="2">Aerotolerance regulator N-terminal domain-containing protein</fullName>
    </recommendedName>
</protein>
<keyword evidence="1" id="KW-1133">Transmembrane helix</keyword>
<dbReference type="Pfam" id="PF07584">
    <property type="entry name" value="BatA"/>
    <property type="match status" value="1"/>
</dbReference>
<dbReference type="AlphaFoldDB" id="A0A4P8R0L4"/>
<gene>
    <name evidence="3" type="ORF">DKM28_00185</name>
</gene>
<dbReference type="InterPro" id="IPR011933">
    <property type="entry name" value="Double_TM_dom"/>
</dbReference>
<evidence type="ECO:0000259" key="2">
    <source>
        <dbReference type="Pfam" id="PF07584"/>
    </source>
</evidence>
<dbReference type="PANTHER" id="PTHR37464:SF1">
    <property type="entry name" value="BLL2463 PROTEIN"/>
    <property type="match status" value="1"/>
</dbReference>
<organism evidence="3 4">
    <name type="scientific">Methanosarcina mazei</name>
    <name type="common">Methanosarcina frisia</name>
    <dbReference type="NCBI Taxonomy" id="2209"/>
    <lineage>
        <taxon>Archaea</taxon>
        <taxon>Methanobacteriati</taxon>
        <taxon>Methanobacteriota</taxon>
        <taxon>Stenosarchaea group</taxon>
        <taxon>Methanomicrobia</taxon>
        <taxon>Methanosarcinales</taxon>
        <taxon>Methanosarcinaceae</taxon>
        <taxon>Methanosarcina</taxon>
    </lineage>
</organism>
<keyword evidence="1" id="KW-0472">Membrane</keyword>
<keyword evidence="1" id="KW-0812">Transmembrane</keyword>
<dbReference type="PANTHER" id="PTHR37464">
    <property type="entry name" value="BLL2463 PROTEIN"/>
    <property type="match status" value="1"/>
</dbReference>